<dbReference type="VEuPathDB" id="CryptoDB:Cvel_33698"/>
<protein>
    <submittedName>
        <fullName evidence="1">Uncharacterized protein</fullName>
    </submittedName>
</protein>
<accession>A0A0G4HYS6</accession>
<organism evidence="1">
    <name type="scientific">Chromera velia CCMP2878</name>
    <dbReference type="NCBI Taxonomy" id="1169474"/>
    <lineage>
        <taxon>Eukaryota</taxon>
        <taxon>Sar</taxon>
        <taxon>Alveolata</taxon>
        <taxon>Colpodellida</taxon>
        <taxon>Chromeraceae</taxon>
        <taxon>Chromera</taxon>
    </lineage>
</organism>
<dbReference type="InterPro" id="IPR010903">
    <property type="entry name" value="DUF1517"/>
</dbReference>
<proteinExistence type="predicted"/>
<name>A0A0G4HYS6_9ALVE</name>
<dbReference type="PANTHER" id="PTHR33975:SF2">
    <property type="entry name" value="MYELIN-ASSOCIATED OLIGODENDROCYTE BASIC PROTEIN"/>
    <property type="match status" value="1"/>
</dbReference>
<gene>
    <name evidence="1" type="ORF">Cvel_33698</name>
</gene>
<sequence>ALAEPRDSGPAKGTFAVVTILAAVRGQETAFKKVQDARSLREALELLGGNSMTDQGGNVLAAEVLWTPQAPGAVLDQTEMIADYPELIPV</sequence>
<feature type="non-terminal residue" evidence="1">
    <location>
        <position position="1"/>
    </location>
</feature>
<dbReference type="PANTHER" id="PTHR33975">
    <property type="entry name" value="MYELIN-ASSOCIATED OLIGODENDROCYTE BASIC PROTEIN"/>
    <property type="match status" value="1"/>
</dbReference>
<dbReference type="AlphaFoldDB" id="A0A0G4HYS6"/>
<evidence type="ECO:0000313" key="1">
    <source>
        <dbReference type="EMBL" id="CEM49717.1"/>
    </source>
</evidence>
<reference evidence="1" key="1">
    <citation type="submission" date="2014-11" db="EMBL/GenBank/DDBJ databases">
        <authorList>
            <person name="Otto D Thomas"/>
            <person name="Naeem Raeece"/>
        </authorList>
    </citation>
    <scope>NUCLEOTIDE SEQUENCE</scope>
</reference>
<dbReference type="EMBL" id="CDMZ01004426">
    <property type="protein sequence ID" value="CEM49717.1"/>
    <property type="molecule type" value="Genomic_DNA"/>
</dbReference>
<dbReference type="InterPro" id="IPR053023">
    <property type="entry name" value="FLAP_modulator"/>
</dbReference>
<dbReference type="Pfam" id="PF07466">
    <property type="entry name" value="DUF1517"/>
    <property type="match status" value="1"/>
</dbReference>